<comment type="catalytic activity">
    <reaction evidence="9">
        <text>L-threonylcarbamoyladenylate + adenosine(37) in tRNA = N(6)-L-threonylcarbamoyladenosine(37) in tRNA + AMP + H(+)</text>
        <dbReference type="Rhea" id="RHEA:37059"/>
        <dbReference type="Rhea" id="RHEA-COMP:10162"/>
        <dbReference type="Rhea" id="RHEA-COMP:10163"/>
        <dbReference type="ChEBI" id="CHEBI:15378"/>
        <dbReference type="ChEBI" id="CHEBI:73682"/>
        <dbReference type="ChEBI" id="CHEBI:74411"/>
        <dbReference type="ChEBI" id="CHEBI:74418"/>
        <dbReference type="ChEBI" id="CHEBI:456215"/>
        <dbReference type="EC" id="2.3.1.234"/>
    </reaction>
</comment>
<dbReference type="Proteomes" id="UP000002279">
    <property type="component" value="Chromosome 7"/>
</dbReference>
<name>K7ECX0_ORNAN</name>
<evidence type="ECO:0000313" key="11">
    <source>
        <dbReference type="Ensembl" id="ENSOANP00000031377.2"/>
    </source>
</evidence>
<dbReference type="Ensembl" id="ENSOANT00000040624.2">
    <property type="protein sequence ID" value="ENSOANP00000031377.2"/>
    <property type="gene ID" value="ENSOANG00000030590.2"/>
</dbReference>
<keyword evidence="6" id="KW-0809">Transit peptide</keyword>
<proteinExistence type="predicted"/>
<evidence type="ECO:0000256" key="1">
    <source>
        <dbReference type="ARBA" id="ARBA00004173"/>
    </source>
</evidence>
<dbReference type="PRINTS" id="PR00789">
    <property type="entry name" value="OSIALOPTASE"/>
</dbReference>
<keyword evidence="4" id="KW-0819">tRNA processing</keyword>
<dbReference type="SUPFAM" id="SSF53067">
    <property type="entry name" value="Actin-like ATPase domain"/>
    <property type="match status" value="2"/>
</dbReference>
<evidence type="ECO:0000256" key="3">
    <source>
        <dbReference type="ARBA" id="ARBA00022679"/>
    </source>
</evidence>
<dbReference type="PANTHER" id="PTHR11735:SF6">
    <property type="entry name" value="TRNA N6-ADENOSINE THREONYLCARBAMOYLTRANSFERASE, MITOCHONDRIAL"/>
    <property type="match status" value="1"/>
</dbReference>
<evidence type="ECO:0000256" key="9">
    <source>
        <dbReference type="ARBA" id="ARBA00048117"/>
    </source>
</evidence>
<dbReference type="InterPro" id="IPR043129">
    <property type="entry name" value="ATPase_NBD"/>
</dbReference>
<dbReference type="eggNOG" id="KOG2707">
    <property type="taxonomic scope" value="Eukaryota"/>
</dbReference>
<keyword evidence="3" id="KW-0808">Transferase</keyword>
<evidence type="ECO:0000259" key="10">
    <source>
        <dbReference type="Pfam" id="PF00814"/>
    </source>
</evidence>
<accession>K7ECX0</accession>
<dbReference type="OMA" id="NAAMIGC"/>
<dbReference type="GO" id="GO:0008033">
    <property type="term" value="P:tRNA processing"/>
    <property type="evidence" value="ECO:0007669"/>
    <property type="project" value="UniProtKB-KW"/>
</dbReference>
<dbReference type="FunFam" id="3.30.420.40:FF:000106">
    <property type="entry name" value="Probable tRNA N6-adenosine threonylcarbamoyltransferase, mitochondrial"/>
    <property type="match status" value="1"/>
</dbReference>
<keyword evidence="7" id="KW-0496">Mitochondrion</keyword>
<dbReference type="STRING" id="9258.ENSOANP00000031377"/>
<keyword evidence="5" id="KW-0479">Metal-binding</keyword>
<protein>
    <recommendedName>
        <fullName evidence="2">N(6)-L-threonylcarbamoyladenine synthase</fullName>
        <ecNumber evidence="2">2.3.1.234</ecNumber>
    </recommendedName>
</protein>
<dbReference type="Pfam" id="PF00814">
    <property type="entry name" value="TsaD"/>
    <property type="match status" value="1"/>
</dbReference>
<dbReference type="GO" id="GO:0046872">
    <property type="term" value="F:metal ion binding"/>
    <property type="evidence" value="ECO:0007669"/>
    <property type="project" value="UniProtKB-KW"/>
</dbReference>
<reference evidence="11 12" key="1">
    <citation type="journal article" date="2008" name="Nature">
        <title>Genome analysis of the platypus reveals unique signatures of evolution.</title>
        <authorList>
            <person name="Warren W.C."/>
            <person name="Hillier L.W."/>
            <person name="Marshall Graves J.A."/>
            <person name="Birney E."/>
            <person name="Ponting C.P."/>
            <person name="Grutzner F."/>
            <person name="Belov K."/>
            <person name="Miller W."/>
            <person name="Clarke L."/>
            <person name="Chinwalla A.T."/>
            <person name="Yang S.P."/>
            <person name="Heger A."/>
            <person name="Locke D.P."/>
            <person name="Miethke P."/>
            <person name="Waters P.D."/>
            <person name="Veyrunes F."/>
            <person name="Fulton L."/>
            <person name="Fulton B."/>
            <person name="Graves T."/>
            <person name="Wallis J."/>
            <person name="Puente X.S."/>
            <person name="Lopez-Otin C."/>
            <person name="Ordonez G.R."/>
            <person name="Eichler E.E."/>
            <person name="Chen L."/>
            <person name="Cheng Z."/>
            <person name="Deakin J.E."/>
            <person name="Alsop A."/>
            <person name="Thompson K."/>
            <person name="Kirby P."/>
            <person name="Papenfuss A.T."/>
            <person name="Wakefield M.J."/>
            <person name="Olender T."/>
            <person name="Lancet D."/>
            <person name="Huttley G.A."/>
            <person name="Smit A.F."/>
            <person name="Pask A."/>
            <person name="Temple-Smith P."/>
            <person name="Batzer M.A."/>
            <person name="Walker J.A."/>
            <person name="Konkel M.K."/>
            <person name="Harris R.S."/>
            <person name="Whittington C.M."/>
            <person name="Wong E.S."/>
            <person name="Gemmell N.J."/>
            <person name="Buschiazzo E."/>
            <person name="Vargas Jentzsch I.M."/>
            <person name="Merkel A."/>
            <person name="Schmitz J."/>
            <person name="Zemann A."/>
            <person name="Churakov G."/>
            <person name="Kriegs J.O."/>
            <person name="Brosius J."/>
            <person name="Murchison E.P."/>
            <person name="Sachidanandam R."/>
            <person name="Smith C."/>
            <person name="Hannon G.J."/>
            <person name="Tsend-Ayush E."/>
            <person name="McMillan D."/>
            <person name="Attenborough R."/>
            <person name="Rens W."/>
            <person name="Ferguson-Smith M."/>
            <person name="Lefevre C.M."/>
            <person name="Sharp J.A."/>
            <person name="Nicholas K.R."/>
            <person name="Ray D.A."/>
            <person name="Kube M."/>
            <person name="Reinhardt R."/>
            <person name="Pringle T.H."/>
            <person name="Taylor J."/>
            <person name="Jones R.C."/>
            <person name="Nixon B."/>
            <person name="Dacheux J.L."/>
            <person name="Niwa H."/>
            <person name="Sekita Y."/>
            <person name="Huang X."/>
            <person name="Stark A."/>
            <person name="Kheradpour P."/>
            <person name="Kellis M."/>
            <person name="Flicek P."/>
            <person name="Chen Y."/>
            <person name="Webber C."/>
            <person name="Hardison R."/>
            <person name="Nelson J."/>
            <person name="Hallsworth-Pepin K."/>
            <person name="Delehaunty K."/>
            <person name="Markovic C."/>
            <person name="Minx P."/>
            <person name="Feng Y."/>
            <person name="Kremitzki C."/>
            <person name="Mitreva M."/>
            <person name="Glasscock J."/>
            <person name="Wylie T."/>
            <person name="Wohldmann P."/>
            <person name="Thiru P."/>
            <person name="Nhan M.N."/>
            <person name="Pohl C.S."/>
            <person name="Smith S.M."/>
            <person name="Hou S."/>
            <person name="Nefedov M."/>
            <person name="de Jong P.J."/>
            <person name="Renfree M.B."/>
            <person name="Mardis E.R."/>
            <person name="Wilson R.K."/>
        </authorList>
    </citation>
    <scope>NUCLEOTIDE SEQUENCE [LARGE SCALE GENOMIC DNA]</scope>
    <source>
        <strain evidence="11 12">Glennie</strain>
    </source>
</reference>
<dbReference type="InParanoid" id="K7ECX0"/>
<sequence length="321" mass="34048">PSSLRRTGGIVPAVAQRLHREHIGRIVSEALEASGVSLGQLSAIATTVKPGLPYSLSEGLAHSAWLVARHGTPFVPVHHMEAHALTVRLTHQLPFPFLALLLSGGHCLLAVVRGVTDFLLLGETLDIAPGDMLDKVARRLTLAKHPDCSAVSGGRAIELLAGRGDAARFYLPLPLAHRRTCHFSFCGLQTATERLVARLEKEEGLEAGQILASAPDVAAAVQHQVACHVAEKTQRAILFCRQRGLLPQGGTVLVAAGGVASNQLIRAALAAAAQDMDSTLLCPPPHLCTDNGVMVAWNGLERLRAGVGVYHSTAGIRYQPR</sequence>
<evidence type="ECO:0000256" key="6">
    <source>
        <dbReference type="ARBA" id="ARBA00022946"/>
    </source>
</evidence>
<evidence type="ECO:0000313" key="12">
    <source>
        <dbReference type="Proteomes" id="UP000002279"/>
    </source>
</evidence>
<organism evidence="11 12">
    <name type="scientific">Ornithorhynchus anatinus</name>
    <name type="common">Duckbill platypus</name>
    <dbReference type="NCBI Taxonomy" id="9258"/>
    <lineage>
        <taxon>Eukaryota</taxon>
        <taxon>Metazoa</taxon>
        <taxon>Chordata</taxon>
        <taxon>Craniata</taxon>
        <taxon>Vertebrata</taxon>
        <taxon>Euteleostomi</taxon>
        <taxon>Mammalia</taxon>
        <taxon>Monotremata</taxon>
        <taxon>Ornithorhynchidae</taxon>
        <taxon>Ornithorhynchus</taxon>
    </lineage>
</organism>
<dbReference type="HOGENOM" id="CLU_1047842_0_0_1"/>
<dbReference type="Bgee" id="ENSOANG00000030590">
    <property type="expression patterns" value="Expressed in heart and 7 other cell types or tissues"/>
</dbReference>
<dbReference type="GO" id="GO:0005739">
    <property type="term" value="C:mitochondrion"/>
    <property type="evidence" value="ECO:0000318"/>
    <property type="project" value="GO_Central"/>
</dbReference>
<dbReference type="GO" id="GO:0061711">
    <property type="term" value="F:tRNA N(6)-L-threonylcarbamoyladenine synthase activity"/>
    <property type="evidence" value="ECO:0007669"/>
    <property type="project" value="UniProtKB-EC"/>
</dbReference>
<dbReference type="Gene3D" id="3.30.420.40">
    <property type="match status" value="2"/>
</dbReference>
<evidence type="ECO:0000256" key="4">
    <source>
        <dbReference type="ARBA" id="ARBA00022694"/>
    </source>
</evidence>
<dbReference type="GeneTree" id="ENSGT00940000153744"/>
<reference evidence="11" key="3">
    <citation type="submission" date="2025-09" db="UniProtKB">
        <authorList>
            <consortium name="Ensembl"/>
        </authorList>
    </citation>
    <scope>IDENTIFICATION</scope>
    <source>
        <strain evidence="11">Glennie</strain>
    </source>
</reference>
<dbReference type="AlphaFoldDB" id="K7ECX0"/>
<dbReference type="EC" id="2.3.1.234" evidence="2"/>
<dbReference type="FunCoup" id="K7ECX0">
    <property type="interactions" value="1710"/>
</dbReference>
<reference evidence="11" key="2">
    <citation type="submission" date="2025-08" db="UniProtKB">
        <authorList>
            <consortium name="Ensembl"/>
        </authorList>
    </citation>
    <scope>IDENTIFICATION</scope>
    <source>
        <strain evidence="11">Glennie</strain>
    </source>
</reference>
<dbReference type="InterPro" id="IPR000905">
    <property type="entry name" value="Gcp-like_dom"/>
</dbReference>
<keyword evidence="12" id="KW-1185">Reference proteome</keyword>
<evidence type="ECO:0000256" key="5">
    <source>
        <dbReference type="ARBA" id="ARBA00022723"/>
    </source>
</evidence>
<comment type="subcellular location">
    <subcellularLocation>
        <location evidence="1">Mitochondrion</location>
    </subcellularLocation>
</comment>
<evidence type="ECO:0000256" key="8">
    <source>
        <dbReference type="ARBA" id="ARBA00023315"/>
    </source>
</evidence>
<dbReference type="NCBIfam" id="TIGR00329">
    <property type="entry name" value="gcp_kae1"/>
    <property type="match status" value="1"/>
</dbReference>
<dbReference type="CDD" id="cd24134">
    <property type="entry name" value="ASKHA_NBD_OSGEPL1_QRI7_euk"/>
    <property type="match status" value="1"/>
</dbReference>
<dbReference type="PANTHER" id="PTHR11735">
    <property type="entry name" value="TRNA N6-ADENOSINE THREONYLCARBAMOYLTRANSFERASE"/>
    <property type="match status" value="1"/>
</dbReference>
<feature type="domain" description="Gcp-like" evidence="10">
    <location>
        <begin position="5"/>
        <end position="297"/>
    </location>
</feature>
<evidence type="ECO:0000256" key="2">
    <source>
        <dbReference type="ARBA" id="ARBA00012156"/>
    </source>
</evidence>
<keyword evidence="8" id="KW-0012">Acyltransferase</keyword>
<dbReference type="InterPro" id="IPR017861">
    <property type="entry name" value="KAE1/TsaD"/>
</dbReference>
<evidence type="ECO:0000256" key="7">
    <source>
        <dbReference type="ARBA" id="ARBA00023128"/>
    </source>
</evidence>